<dbReference type="EMBL" id="JAUFSA010000007">
    <property type="protein sequence ID" value="MDP7739686.1"/>
    <property type="molecule type" value="Genomic_DNA"/>
</dbReference>
<dbReference type="Pfam" id="PF00891">
    <property type="entry name" value="Methyltransf_2"/>
    <property type="match status" value="1"/>
</dbReference>
<dbReference type="Proteomes" id="UP001229081">
    <property type="component" value="Unassembled WGS sequence"/>
</dbReference>
<dbReference type="Gene3D" id="1.10.287.1350">
    <property type="match status" value="1"/>
</dbReference>
<comment type="caution">
    <text evidence="5">The sequence shown here is derived from an EMBL/GenBank/DDBJ whole genome shotgun (WGS) entry which is preliminary data.</text>
</comment>
<dbReference type="InterPro" id="IPR029063">
    <property type="entry name" value="SAM-dependent_MTases_sf"/>
</dbReference>
<sequence length="336" mass="36808">MPGEIALFLDVSFALQKTKVAGALVSSGLADALGTAARSPIELANELGLDPDVTTRIVNAAVVMRLMKRDRKGRVRMTKLGAPLRREHPNSIASWITFCADPGTTAAHAHLDAQLREGAQPSGYQRALGKSMWEYFDDHPELRAEFANAMRQLTEFDLTGIVRAYPWPHHGTICDIGGGVGHVLAAILEYRPQARGILLDSPEVIEQAGRFLRDRGLGDRIECRTGDLFGQMDASADVYTMKWILHDWSDEACREILTRVRATMPSGSKLVTIDLHHDSNRPNVVTATLDTLMLVSCEGGRERSPQQVHALMRHAGLIPGPVRHFGPAMLVEATAP</sequence>
<dbReference type="PROSITE" id="PS51683">
    <property type="entry name" value="SAM_OMT_II"/>
    <property type="match status" value="1"/>
</dbReference>
<keyword evidence="2" id="KW-0808">Transferase</keyword>
<dbReference type="InterPro" id="IPR036388">
    <property type="entry name" value="WH-like_DNA-bd_sf"/>
</dbReference>
<reference evidence="5" key="1">
    <citation type="submission" date="2023-06" db="EMBL/GenBank/DDBJ databases">
        <title>Identification of two novel mycobacterium reveal diversities and complexities of Mycobacterium gordonae clade.</title>
        <authorList>
            <person name="Matsumoto Y."/>
            <person name="Nakamura S."/>
            <person name="Motooka D."/>
            <person name="Fukushima K."/>
        </authorList>
    </citation>
    <scope>NUCLEOTIDE SEQUENCE</scope>
    <source>
        <strain evidence="5">TY812</strain>
    </source>
</reference>
<dbReference type="PANTHER" id="PTHR43712">
    <property type="entry name" value="PUTATIVE (AFU_ORTHOLOGUE AFUA_4G14580)-RELATED"/>
    <property type="match status" value="1"/>
</dbReference>
<gene>
    <name evidence="5" type="ORF">QXL92_33710</name>
</gene>
<keyword evidence="1 5" id="KW-0489">Methyltransferase</keyword>
<proteinExistence type="predicted"/>
<dbReference type="SUPFAM" id="SSF46785">
    <property type="entry name" value="Winged helix' DNA-binding domain"/>
    <property type="match status" value="1"/>
</dbReference>
<name>A0AAJ1W7I5_9MYCO</name>
<dbReference type="Gene3D" id="3.40.50.150">
    <property type="entry name" value="Vaccinia Virus protein VP39"/>
    <property type="match status" value="1"/>
</dbReference>
<evidence type="ECO:0000313" key="6">
    <source>
        <dbReference type="Proteomes" id="UP001229081"/>
    </source>
</evidence>
<feature type="domain" description="O-methyltransferase C-terminal" evidence="4">
    <location>
        <begin position="109"/>
        <end position="316"/>
    </location>
</feature>
<evidence type="ECO:0000259" key="4">
    <source>
        <dbReference type="Pfam" id="PF00891"/>
    </source>
</evidence>
<dbReference type="Gene3D" id="1.10.10.10">
    <property type="entry name" value="Winged helix-like DNA-binding domain superfamily/Winged helix DNA-binding domain"/>
    <property type="match status" value="1"/>
</dbReference>
<evidence type="ECO:0000256" key="1">
    <source>
        <dbReference type="ARBA" id="ARBA00022603"/>
    </source>
</evidence>
<dbReference type="AlphaFoldDB" id="A0AAJ1W7I5"/>
<dbReference type="InterPro" id="IPR016461">
    <property type="entry name" value="COMT-like"/>
</dbReference>
<accession>A0AAJ1W7I5</accession>
<dbReference type="InterPro" id="IPR001077">
    <property type="entry name" value="COMT_C"/>
</dbReference>
<evidence type="ECO:0000256" key="3">
    <source>
        <dbReference type="ARBA" id="ARBA00022691"/>
    </source>
</evidence>
<dbReference type="GO" id="GO:0008171">
    <property type="term" value="F:O-methyltransferase activity"/>
    <property type="evidence" value="ECO:0007669"/>
    <property type="project" value="InterPro"/>
</dbReference>
<organism evidence="5 6">
    <name type="scientific">Mycobacterium paragordonae</name>
    <dbReference type="NCBI Taxonomy" id="1389713"/>
    <lineage>
        <taxon>Bacteria</taxon>
        <taxon>Bacillati</taxon>
        <taxon>Actinomycetota</taxon>
        <taxon>Actinomycetes</taxon>
        <taxon>Mycobacteriales</taxon>
        <taxon>Mycobacteriaceae</taxon>
        <taxon>Mycobacterium</taxon>
    </lineage>
</organism>
<dbReference type="SUPFAM" id="SSF53335">
    <property type="entry name" value="S-adenosyl-L-methionine-dependent methyltransferases"/>
    <property type="match status" value="1"/>
</dbReference>
<dbReference type="PANTHER" id="PTHR43712:SF2">
    <property type="entry name" value="O-METHYLTRANSFERASE CICE"/>
    <property type="match status" value="1"/>
</dbReference>
<keyword evidence="3" id="KW-0949">S-adenosyl-L-methionine</keyword>
<evidence type="ECO:0000256" key="2">
    <source>
        <dbReference type="ARBA" id="ARBA00022679"/>
    </source>
</evidence>
<dbReference type="CDD" id="cd02440">
    <property type="entry name" value="AdoMet_MTases"/>
    <property type="match status" value="1"/>
</dbReference>
<dbReference type="GO" id="GO:0032259">
    <property type="term" value="P:methylation"/>
    <property type="evidence" value="ECO:0007669"/>
    <property type="project" value="UniProtKB-KW"/>
</dbReference>
<dbReference type="RefSeq" id="WP_306256114.1">
    <property type="nucleotide sequence ID" value="NZ_JAUFSA010000007.1"/>
</dbReference>
<protein>
    <submittedName>
        <fullName evidence="5">Methyltransferase</fullName>
    </submittedName>
</protein>
<evidence type="ECO:0000313" key="5">
    <source>
        <dbReference type="EMBL" id="MDP7739686.1"/>
    </source>
</evidence>
<dbReference type="InterPro" id="IPR036390">
    <property type="entry name" value="WH_DNA-bd_sf"/>
</dbReference>